<proteinExistence type="predicted"/>
<evidence type="ECO:0000313" key="2">
    <source>
        <dbReference type="Proteomes" id="UP000020202"/>
    </source>
</evidence>
<sequence length="235" mass="25872">MLLLSGCTALLWGGNKVAEPKTERHIQIQDSVTGVFQYKNLAVSVVQGNKKTPVKIPSEGVAFVGEKNIYILTRGTDELLSLNKLATQIPLISGREENTLKFRINKPSGSDSVLQFSDALPVDVNKSSRMLSTEELNTIQHEGFRSNGVRYVRDVYITGVIIPKVSLNYTFDKTESLGRTYNVQFYSLESGTDFHPVNLATNIVVTPLALTADIVFFPISLSLLQLINGPSPFGH</sequence>
<gene>
    <name evidence="1" type="ORF">L373_02940</name>
</gene>
<name>A0A7H5A5X0_9ENTR</name>
<protein>
    <submittedName>
        <fullName evidence="1">Uncharacterized protein</fullName>
    </submittedName>
</protein>
<accession>A0A7H5A5X0</accession>
<organism evidence="1 2">
    <name type="scientific">Klebsiella michiganensis</name>
    <dbReference type="NCBI Taxonomy" id="1134687"/>
    <lineage>
        <taxon>Bacteria</taxon>
        <taxon>Pseudomonadati</taxon>
        <taxon>Pseudomonadota</taxon>
        <taxon>Gammaproteobacteria</taxon>
        <taxon>Enterobacterales</taxon>
        <taxon>Enterobacteriaceae</taxon>
        <taxon>Klebsiella/Raoultella group</taxon>
        <taxon>Klebsiella</taxon>
    </lineage>
</organism>
<dbReference type="EMBL" id="JCNZ01000009">
    <property type="protein sequence ID" value="EWF87761.1"/>
    <property type="molecule type" value="Genomic_DNA"/>
</dbReference>
<reference evidence="1 2" key="1">
    <citation type="submission" date="2014-01" db="EMBL/GenBank/DDBJ databases">
        <title>The Genome Sequence of Klebsiella oxytoca MGH 27.</title>
        <authorList>
            <consortium name="The Broad Institute Genomics Platform"/>
            <consortium name="The Broad Institute Genome Sequencing Center for Infectious Disease"/>
            <person name="Murphy C."/>
            <person name="Cosimi L."/>
            <person name="Cerqueira G."/>
            <person name="Feldgarden M."/>
            <person name="Earl A."/>
            <person name="Hung D."/>
            <person name="Onderdonk A.B."/>
            <person name="Ferraro M.J."/>
            <person name="Hooper D."/>
            <person name="Dekker J."/>
            <person name="O'Brien T."/>
            <person name="Huang S."/>
            <person name="Quan V."/>
            <person name="Ernst C."/>
            <person name="Delaney M."/>
            <person name="DuBois A."/>
            <person name="Kim D.S."/>
            <person name="Young S.K."/>
            <person name="Zeng Q."/>
            <person name="Gargeya S."/>
            <person name="Fitzgerald M."/>
            <person name="Abouelleil A."/>
            <person name="Alvarado L."/>
            <person name="Berlin A.M."/>
            <person name="Chapman S.B."/>
            <person name="Gainer-Dewar J."/>
            <person name="Goldberg J."/>
            <person name="Gnerre S."/>
            <person name="Griggs A."/>
            <person name="Gujja S."/>
            <person name="Hansen M."/>
            <person name="Howarth C."/>
            <person name="Imamovic A."/>
            <person name="Ireland A."/>
            <person name="Larimer J."/>
            <person name="McCowan C."/>
            <person name="Murphy C."/>
            <person name="Pearson M."/>
            <person name="Poon T.W."/>
            <person name="Priest M."/>
            <person name="Roberts A."/>
            <person name="Saif S."/>
            <person name="Shea T."/>
            <person name="Sykes S."/>
            <person name="Wortman J."/>
            <person name="Nusbaum C."/>
            <person name="Birren B."/>
        </authorList>
    </citation>
    <scope>NUCLEOTIDE SEQUENCE [LARGE SCALE GENOMIC DNA]</scope>
    <source>
        <strain evidence="1 2">MGH 27</strain>
    </source>
</reference>
<dbReference type="AlphaFoldDB" id="A0A7H5A5X0"/>
<evidence type="ECO:0000313" key="1">
    <source>
        <dbReference type="EMBL" id="EWF87761.1"/>
    </source>
</evidence>
<comment type="caution">
    <text evidence="1">The sequence shown here is derived from an EMBL/GenBank/DDBJ whole genome shotgun (WGS) entry which is preliminary data.</text>
</comment>
<dbReference type="Proteomes" id="UP000020202">
    <property type="component" value="Unassembled WGS sequence"/>
</dbReference>